<dbReference type="SUPFAM" id="SSF56784">
    <property type="entry name" value="HAD-like"/>
    <property type="match status" value="1"/>
</dbReference>
<feature type="domain" description="P-type ATPase C-terminal" evidence="16">
    <location>
        <begin position="347"/>
        <end position="597"/>
    </location>
</feature>
<evidence type="ECO:0000256" key="12">
    <source>
        <dbReference type="ARBA" id="ARBA00034036"/>
    </source>
</evidence>
<dbReference type="InterPro" id="IPR006539">
    <property type="entry name" value="P-type_ATPase_IV"/>
</dbReference>
<accession>A0A914E3P6</accession>
<dbReference type="Gene3D" id="3.40.1110.10">
    <property type="entry name" value="Calcium-transporting ATPase, cytoplasmic domain N"/>
    <property type="match status" value="1"/>
</dbReference>
<feature type="transmembrane region" description="Helical" evidence="15">
    <location>
        <begin position="459"/>
        <end position="480"/>
    </location>
</feature>
<evidence type="ECO:0000256" key="11">
    <source>
        <dbReference type="ARBA" id="ARBA00023136"/>
    </source>
</evidence>
<dbReference type="PANTHER" id="PTHR24092">
    <property type="entry name" value="PROBABLE PHOSPHOLIPID-TRANSPORTING ATPASE"/>
    <property type="match status" value="1"/>
</dbReference>
<evidence type="ECO:0000256" key="10">
    <source>
        <dbReference type="ARBA" id="ARBA00022989"/>
    </source>
</evidence>
<comment type="catalytic activity">
    <reaction evidence="12 15">
        <text>ATP + H2O + phospholipidSide 1 = ADP + phosphate + phospholipidSide 2.</text>
        <dbReference type="EC" id="7.6.2.1"/>
    </reaction>
</comment>
<dbReference type="PANTHER" id="PTHR24092:SF150">
    <property type="entry name" value="PHOSPHOLIPID-TRANSPORTING ATPASE"/>
    <property type="match status" value="1"/>
</dbReference>
<evidence type="ECO:0000256" key="2">
    <source>
        <dbReference type="ARBA" id="ARBA00008109"/>
    </source>
</evidence>
<evidence type="ECO:0000256" key="13">
    <source>
        <dbReference type="PIRSR" id="PIRSR606539-2"/>
    </source>
</evidence>
<feature type="transmembrane region" description="Helical" evidence="15">
    <location>
        <begin position="524"/>
        <end position="547"/>
    </location>
</feature>
<feature type="binding site" evidence="13">
    <location>
        <position position="323"/>
    </location>
    <ligand>
        <name>ATP</name>
        <dbReference type="ChEBI" id="CHEBI:30616"/>
    </ligand>
</feature>
<evidence type="ECO:0000313" key="17">
    <source>
        <dbReference type="Proteomes" id="UP000887540"/>
    </source>
</evidence>
<evidence type="ECO:0000256" key="4">
    <source>
        <dbReference type="ARBA" id="ARBA00022692"/>
    </source>
</evidence>
<dbReference type="Pfam" id="PF16212">
    <property type="entry name" value="PhoLip_ATPase_C"/>
    <property type="match status" value="1"/>
</dbReference>
<dbReference type="GO" id="GO:0016887">
    <property type="term" value="F:ATP hydrolysis activity"/>
    <property type="evidence" value="ECO:0007669"/>
    <property type="project" value="InterPro"/>
</dbReference>
<keyword evidence="17" id="KW-1185">Reference proteome</keyword>
<dbReference type="InterPro" id="IPR023299">
    <property type="entry name" value="ATPase_P-typ_cyto_dom_N"/>
</dbReference>
<dbReference type="Pfam" id="PF13246">
    <property type="entry name" value="Cation_ATPase"/>
    <property type="match status" value="1"/>
</dbReference>
<keyword evidence="3" id="KW-0597">Phosphoprotein</keyword>
<organism evidence="17 18">
    <name type="scientific">Acrobeloides nanus</name>
    <dbReference type="NCBI Taxonomy" id="290746"/>
    <lineage>
        <taxon>Eukaryota</taxon>
        <taxon>Metazoa</taxon>
        <taxon>Ecdysozoa</taxon>
        <taxon>Nematoda</taxon>
        <taxon>Chromadorea</taxon>
        <taxon>Rhabditida</taxon>
        <taxon>Tylenchina</taxon>
        <taxon>Cephalobomorpha</taxon>
        <taxon>Cephaloboidea</taxon>
        <taxon>Cephalobidae</taxon>
        <taxon>Acrobeloides</taxon>
    </lineage>
</organism>
<keyword evidence="10 15" id="KW-1133">Transmembrane helix</keyword>
<dbReference type="EC" id="7.6.2.1" evidence="15"/>
<keyword evidence="8 14" id="KW-0460">Magnesium</keyword>
<feature type="binding site" evidence="13">
    <location>
        <position position="66"/>
    </location>
    <ligand>
        <name>ATP</name>
        <dbReference type="ChEBI" id="CHEBI:30616"/>
    </ligand>
</feature>
<dbReference type="GO" id="GO:0005524">
    <property type="term" value="F:ATP binding"/>
    <property type="evidence" value="ECO:0007669"/>
    <property type="project" value="UniProtKB-UniRule"/>
</dbReference>
<keyword evidence="9 15" id="KW-1278">Translocase</keyword>
<comment type="similarity">
    <text evidence="2 15">Belongs to the cation transport ATPase (P-type) (TC 3.A.3) family. Type IV subfamily.</text>
</comment>
<feature type="binding site" evidence="14">
    <location>
        <position position="320"/>
    </location>
    <ligand>
        <name>Mg(2+)</name>
        <dbReference type="ChEBI" id="CHEBI:18420"/>
    </ligand>
</feature>
<dbReference type="Proteomes" id="UP000887540">
    <property type="component" value="Unplaced"/>
</dbReference>
<dbReference type="GO" id="GO:0005802">
    <property type="term" value="C:trans-Golgi network"/>
    <property type="evidence" value="ECO:0007669"/>
    <property type="project" value="TreeGrafter"/>
</dbReference>
<sequence length="621" mass="70772">MSVCHTVVSEISGDTISYQASSPDEGALVRGAALIGYQFCSRRPDRMTIKAFDEEIEYKILNLMEFDSVRKRMSLLVRTREGKLKLYVKGADNVIFERLSRNTDQQVINSCQEQLKTYSNKGLRTLCFAMKDIEPEFYQKWNKKFIEASLAIEQREQKLAAVAEEIETELRIIGVSAIEDKLQEYVPETIRSLMKAGIRMWMLTGDKRETAINIAHSSSLTSTSTKLLMLDSRTYDETLVKLKSFVETSRFYLEHGVEFALVVGGETLHDAFVGEAKQLFSELCMSCRAVICCRMTPIQKAEIVEMIKSLGDHIVLAIGDGANDVAMIQAANVGVGITGEEGLRAAASSDYSIAQFHFLRRLLLVHGTWNLDRSSKVMLYSFYKNITLYLIELWFAFFSAFSGQVLFERWTIASFNLIFTAWPPIILGLFDQPLSDKILVKHPFLYQEFQRTAFSASNFAYWILLAIWHSLLLFNFSYLFVGKEILWKNGRIGGWIILGNATYTYTVATVCLKSLLECDTWNVVQVFCSLGSIVAWFIFLIIYSMCYEWGWGFGVDMAGSTMMLTSIPFWLGLITIPIWILLFDFIVKGVQTSFFPSARERMVLAHRPTKYNAFCKECGWL</sequence>
<evidence type="ECO:0000313" key="18">
    <source>
        <dbReference type="WBParaSite" id="ACRNAN_scaffold5205.g12980.t1"/>
    </source>
</evidence>
<feature type="transmembrane region" description="Helical" evidence="15">
    <location>
        <begin position="492"/>
        <end position="512"/>
    </location>
</feature>
<dbReference type="FunFam" id="3.40.1110.10:FF:000087">
    <property type="entry name" value="Phospholipid-transporting ATPase"/>
    <property type="match status" value="1"/>
</dbReference>
<keyword evidence="4 15" id="KW-0812">Transmembrane</keyword>
<reference evidence="18" key="1">
    <citation type="submission" date="2022-11" db="UniProtKB">
        <authorList>
            <consortium name="WormBaseParasite"/>
        </authorList>
    </citation>
    <scope>IDENTIFICATION</scope>
</reference>
<feature type="binding site" evidence="13">
    <location>
        <position position="324"/>
    </location>
    <ligand>
        <name>ATP</name>
        <dbReference type="ChEBI" id="CHEBI:30616"/>
    </ligand>
</feature>
<dbReference type="WBParaSite" id="ACRNAN_scaffold5205.g12980.t1">
    <property type="protein sequence ID" value="ACRNAN_scaffold5205.g12980.t1"/>
    <property type="gene ID" value="ACRNAN_scaffold5205.g12980"/>
</dbReference>
<feature type="binding site" evidence="13">
    <location>
        <position position="25"/>
    </location>
    <ligand>
        <name>ATP</name>
        <dbReference type="ChEBI" id="CHEBI:30616"/>
    </ligand>
</feature>
<feature type="binding site" evidence="14">
    <location>
        <position position="324"/>
    </location>
    <ligand>
        <name>Mg(2+)</name>
        <dbReference type="ChEBI" id="CHEBI:18420"/>
    </ligand>
</feature>
<keyword evidence="6 13" id="KW-0547">Nucleotide-binding</keyword>
<keyword evidence="7 13" id="KW-0067">ATP-binding</keyword>
<feature type="binding site" evidence="13">
    <location>
        <position position="205"/>
    </location>
    <ligand>
        <name>ATP</name>
        <dbReference type="ChEBI" id="CHEBI:30616"/>
    </ligand>
</feature>
<dbReference type="GO" id="GO:0140326">
    <property type="term" value="F:ATPase-coupled intramembrane lipid transporter activity"/>
    <property type="evidence" value="ECO:0007669"/>
    <property type="project" value="UniProtKB-EC"/>
</dbReference>
<dbReference type="GO" id="GO:0045332">
    <property type="term" value="P:phospholipid translocation"/>
    <property type="evidence" value="ECO:0007669"/>
    <property type="project" value="TreeGrafter"/>
</dbReference>
<dbReference type="Gene3D" id="3.40.50.1000">
    <property type="entry name" value="HAD superfamily/HAD-like"/>
    <property type="match status" value="1"/>
</dbReference>
<dbReference type="InterPro" id="IPR001757">
    <property type="entry name" value="P_typ_ATPase"/>
</dbReference>
<dbReference type="PRINTS" id="PR00119">
    <property type="entry name" value="CATATPASE"/>
</dbReference>
<dbReference type="InterPro" id="IPR036412">
    <property type="entry name" value="HAD-like_sf"/>
</dbReference>
<evidence type="ECO:0000256" key="6">
    <source>
        <dbReference type="ARBA" id="ARBA00022741"/>
    </source>
</evidence>
<evidence type="ECO:0000259" key="16">
    <source>
        <dbReference type="Pfam" id="PF16212"/>
    </source>
</evidence>
<dbReference type="InterPro" id="IPR023298">
    <property type="entry name" value="ATPase_P-typ_TM_dom_sf"/>
</dbReference>
<evidence type="ECO:0000256" key="9">
    <source>
        <dbReference type="ARBA" id="ARBA00022967"/>
    </source>
</evidence>
<keyword evidence="11 15" id="KW-0472">Membrane</keyword>
<feature type="binding site" evidence="13">
    <location>
        <position position="89"/>
    </location>
    <ligand>
        <name>ATP</name>
        <dbReference type="ChEBI" id="CHEBI:30616"/>
    </ligand>
</feature>
<dbReference type="FunFam" id="3.40.50.1000:FF:000190">
    <property type="entry name" value="Phospholipid-transporting ATPase"/>
    <property type="match status" value="1"/>
</dbReference>
<dbReference type="InterPro" id="IPR032630">
    <property type="entry name" value="P_typ_ATPase_c"/>
</dbReference>
<evidence type="ECO:0000256" key="14">
    <source>
        <dbReference type="PIRSR" id="PIRSR606539-3"/>
    </source>
</evidence>
<dbReference type="AlphaFoldDB" id="A0A914E3P6"/>
<feature type="binding site" evidence="13">
    <location>
        <position position="204"/>
    </location>
    <ligand>
        <name>ATP</name>
        <dbReference type="ChEBI" id="CHEBI:30616"/>
    </ligand>
</feature>
<evidence type="ECO:0000256" key="15">
    <source>
        <dbReference type="RuleBase" id="RU362033"/>
    </source>
</evidence>
<name>A0A914E3P6_9BILA</name>
<protein>
    <recommendedName>
        <fullName evidence="15">Phospholipid-transporting ATPase</fullName>
        <ecNumber evidence="15">7.6.2.1</ecNumber>
    </recommendedName>
</protein>
<comment type="cofactor">
    <cofactor evidence="14">
        <name>Mg(2+)</name>
        <dbReference type="ChEBI" id="CHEBI:18420"/>
    </cofactor>
</comment>
<feature type="binding site" evidence="13">
    <location>
        <position position="300"/>
    </location>
    <ligand>
        <name>ATP</name>
        <dbReference type="ChEBI" id="CHEBI:30616"/>
    </ligand>
</feature>
<feature type="binding site" evidence="13">
    <location>
        <position position="206"/>
    </location>
    <ligand>
        <name>ATP</name>
        <dbReference type="ChEBI" id="CHEBI:30616"/>
    </ligand>
</feature>
<feature type="binding site" evidence="13">
    <location>
        <position position="294"/>
    </location>
    <ligand>
        <name>ATP</name>
        <dbReference type="ChEBI" id="CHEBI:30616"/>
    </ligand>
</feature>
<feature type="transmembrane region" description="Helical" evidence="15">
    <location>
        <begin position="412"/>
        <end position="430"/>
    </location>
</feature>
<evidence type="ECO:0000256" key="8">
    <source>
        <dbReference type="ARBA" id="ARBA00022842"/>
    </source>
</evidence>
<dbReference type="SUPFAM" id="SSF81660">
    <property type="entry name" value="Metal cation-transporting ATPase, ATP-binding domain N"/>
    <property type="match status" value="1"/>
</dbReference>
<dbReference type="SUPFAM" id="SSF81665">
    <property type="entry name" value="Calcium ATPase, transmembrane domain M"/>
    <property type="match status" value="1"/>
</dbReference>
<dbReference type="NCBIfam" id="TIGR01652">
    <property type="entry name" value="ATPase-Plipid"/>
    <property type="match status" value="1"/>
</dbReference>
<proteinExistence type="inferred from homology"/>
<feature type="binding site" evidence="13">
    <location>
        <position position="124"/>
    </location>
    <ligand>
        <name>ATP</name>
        <dbReference type="ChEBI" id="CHEBI:30616"/>
    </ligand>
</feature>
<keyword evidence="5 14" id="KW-0479">Metal-binding</keyword>
<evidence type="ECO:0000256" key="5">
    <source>
        <dbReference type="ARBA" id="ARBA00022723"/>
    </source>
</evidence>
<comment type="subcellular location">
    <subcellularLocation>
        <location evidence="1 15">Membrane</location>
        <topology evidence="1 15">Multi-pass membrane protein</topology>
    </subcellularLocation>
</comment>
<feature type="transmembrane region" description="Helical" evidence="15">
    <location>
        <begin position="386"/>
        <end position="406"/>
    </location>
</feature>
<evidence type="ECO:0000256" key="1">
    <source>
        <dbReference type="ARBA" id="ARBA00004141"/>
    </source>
</evidence>
<feature type="transmembrane region" description="Helical" evidence="15">
    <location>
        <begin position="567"/>
        <end position="587"/>
    </location>
</feature>
<dbReference type="InterPro" id="IPR023214">
    <property type="entry name" value="HAD_sf"/>
</dbReference>
<evidence type="ECO:0000256" key="7">
    <source>
        <dbReference type="ARBA" id="ARBA00022840"/>
    </source>
</evidence>
<evidence type="ECO:0000256" key="3">
    <source>
        <dbReference type="ARBA" id="ARBA00022553"/>
    </source>
</evidence>
<dbReference type="NCBIfam" id="TIGR01494">
    <property type="entry name" value="ATPase_P-type"/>
    <property type="match status" value="1"/>
</dbReference>
<dbReference type="GO" id="GO:0000287">
    <property type="term" value="F:magnesium ion binding"/>
    <property type="evidence" value="ECO:0007669"/>
    <property type="project" value="UniProtKB-UniRule"/>
</dbReference>
<dbReference type="GO" id="GO:0005886">
    <property type="term" value="C:plasma membrane"/>
    <property type="evidence" value="ECO:0007669"/>
    <property type="project" value="TreeGrafter"/>
</dbReference>